<reference evidence="20 21" key="1">
    <citation type="submission" date="2016-10" db="EMBL/GenBank/DDBJ databases">
        <title>The whole genome sequencing and assembly of Bacillus simplex DSM 1321 strain.</title>
        <authorList>
            <person name="Park M.-K."/>
            <person name="Lee Y.-J."/>
            <person name="Yi H."/>
            <person name="Bahn Y.-S."/>
            <person name="Kim J.F."/>
            <person name="Lee D.-W."/>
        </authorList>
    </citation>
    <scope>NUCLEOTIDE SEQUENCE [LARGE SCALE GENOMIC DNA]</scope>
    <source>
        <strain evidence="20 21">DSM 1321</strain>
    </source>
</reference>
<keyword evidence="7 19" id="KW-1003">Cell membrane</keyword>
<dbReference type="GO" id="GO:0005886">
    <property type="term" value="C:plasma membrane"/>
    <property type="evidence" value="ECO:0007669"/>
    <property type="project" value="UniProtKB-SubCell"/>
</dbReference>
<keyword evidence="8 19" id="KW-0169">Cobalamin biosynthesis</keyword>
<dbReference type="EC" id="2.7.8.26" evidence="5 19"/>
<comment type="function">
    <text evidence="14 19">Joins adenosylcobinamide-GDP and alpha-ribazole to generate adenosylcobalamin (Ado-cobalamin). Also synthesizes adenosylcobalamin 5'-phosphate from adenosylcobinamide-GDP and alpha-ribazole 5'-phosphate.</text>
</comment>
<comment type="subcellular location">
    <subcellularLocation>
        <location evidence="2 19">Cell membrane</location>
        <topology evidence="2 19">Multi-pass membrane protein</topology>
    </subcellularLocation>
</comment>
<feature type="transmembrane region" description="Helical" evidence="19">
    <location>
        <begin position="230"/>
        <end position="257"/>
    </location>
</feature>
<evidence type="ECO:0000313" key="20">
    <source>
        <dbReference type="EMBL" id="ASS94691.1"/>
    </source>
</evidence>
<dbReference type="GeneID" id="56473601"/>
<dbReference type="EMBL" id="CP017704">
    <property type="protein sequence ID" value="ASS94691.1"/>
    <property type="molecule type" value="Genomic_DNA"/>
</dbReference>
<comment type="catalytic activity">
    <reaction evidence="17 19">
        <text>alpha-ribazole + adenosylcob(III)inamide-GDP = adenosylcob(III)alamin + GMP + H(+)</text>
        <dbReference type="Rhea" id="RHEA:16049"/>
        <dbReference type="ChEBI" id="CHEBI:10329"/>
        <dbReference type="ChEBI" id="CHEBI:15378"/>
        <dbReference type="ChEBI" id="CHEBI:18408"/>
        <dbReference type="ChEBI" id="CHEBI:58115"/>
        <dbReference type="ChEBI" id="CHEBI:60487"/>
        <dbReference type="EC" id="2.7.8.26"/>
    </reaction>
</comment>
<dbReference type="AlphaFoldDB" id="A0A223EHH5"/>
<comment type="similarity">
    <text evidence="4 19">Belongs to the CobS family.</text>
</comment>
<evidence type="ECO:0000256" key="17">
    <source>
        <dbReference type="ARBA" id="ARBA00048623"/>
    </source>
</evidence>
<evidence type="ECO:0000256" key="6">
    <source>
        <dbReference type="ARBA" id="ARBA00015850"/>
    </source>
</evidence>
<dbReference type="OrthoDB" id="9794626at2"/>
<evidence type="ECO:0000256" key="1">
    <source>
        <dbReference type="ARBA" id="ARBA00001946"/>
    </source>
</evidence>
<dbReference type="NCBIfam" id="TIGR00317">
    <property type="entry name" value="cobS"/>
    <property type="match status" value="1"/>
</dbReference>
<evidence type="ECO:0000256" key="14">
    <source>
        <dbReference type="ARBA" id="ARBA00025228"/>
    </source>
</evidence>
<dbReference type="HAMAP" id="MF_00719">
    <property type="entry name" value="CobS"/>
    <property type="match status" value="1"/>
</dbReference>
<feature type="transmembrane region" description="Helical" evidence="19">
    <location>
        <begin position="140"/>
        <end position="161"/>
    </location>
</feature>
<evidence type="ECO:0000256" key="13">
    <source>
        <dbReference type="ARBA" id="ARBA00023136"/>
    </source>
</evidence>
<dbReference type="UniPathway" id="UPA00148">
    <property type="reaction ID" value="UER00238"/>
</dbReference>
<evidence type="ECO:0000256" key="3">
    <source>
        <dbReference type="ARBA" id="ARBA00004663"/>
    </source>
</evidence>
<dbReference type="Proteomes" id="UP000214618">
    <property type="component" value="Chromosome"/>
</dbReference>
<protein>
    <recommendedName>
        <fullName evidence="6 19">Adenosylcobinamide-GDP ribazoletransferase</fullName>
        <ecNumber evidence="5 19">2.7.8.26</ecNumber>
    </recommendedName>
    <alternativeName>
        <fullName evidence="16 19">Cobalamin synthase</fullName>
    </alternativeName>
    <alternativeName>
        <fullName evidence="15 19">Cobalamin-5'-phosphate synthase</fullName>
    </alternativeName>
</protein>
<feature type="transmembrane region" description="Helical" evidence="19">
    <location>
        <begin position="37"/>
        <end position="56"/>
    </location>
</feature>
<evidence type="ECO:0000256" key="9">
    <source>
        <dbReference type="ARBA" id="ARBA00022679"/>
    </source>
</evidence>
<dbReference type="PANTHER" id="PTHR34148:SF1">
    <property type="entry name" value="ADENOSYLCOBINAMIDE-GDP RIBAZOLETRANSFERASE"/>
    <property type="match status" value="1"/>
</dbReference>
<evidence type="ECO:0000256" key="15">
    <source>
        <dbReference type="ARBA" id="ARBA00032605"/>
    </source>
</evidence>
<comment type="pathway">
    <text evidence="3 19">Cofactor biosynthesis; adenosylcobalamin biosynthesis; adenosylcobalamin from cob(II)yrinate a,c-diamide: step 7/7.</text>
</comment>
<evidence type="ECO:0000256" key="2">
    <source>
        <dbReference type="ARBA" id="ARBA00004651"/>
    </source>
</evidence>
<evidence type="ECO:0000256" key="12">
    <source>
        <dbReference type="ARBA" id="ARBA00022989"/>
    </source>
</evidence>
<organism evidence="20 21">
    <name type="scientific">Peribacillus simplex NBRC 15720 = DSM 1321</name>
    <dbReference type="NCBI Taxonomy" id="1349754"/>
    <lineage>
        <taxon>Bacteria</taxon>
        <taxon>Bacillati</taxon>
        <taxon>Bacillota</taxon>
        <taxon>Bacilli</taxon>
        <taxon>Bacillales</taxon>
        <taxon>Bacillaceae</taxon>
        <taxon>Peribacillus</taxon>
    </lineage>
</organism>
<keyword evidence="9 19" id="KW-0808">Transferase</keyword>
<evidence type="ECO:0000256" key="18">
    <source>
        <dbReference type="ARBA" id="ARBA00049504"/>
    </source>
</evidence>
<feature type="transmembrane region" description="Helical" evidence="19">
    <location>
        <begin position="111"/>
        <end position="134"/>
    </location>
</feature>
<dbReference type="PANTHER" id="PTHR34148">
    <property type="entry name" value="ADENOSYLCOBINAMIDE-GDP RIBAZOLETRANSFERASE"/>
    <property type="match status" value="1"/>
</dbReference>
<name>A0A223EHH5_9BACI</name>
<comment type="catalytic activity">
    <reaction evidence="18 19">
        <text>alpha-ribazole 5'-phosphate + adenosylcob(III)inamide-GDP = adenosylcob(III)alamin 5'-phosphate + GMP + H(+)</text>
        <dbReference type="Rhea" id="RHEA:23560"/>
        <dbReference type="ChEBI" id="CHEBI:15378"/>
        <dbReference type="ChEBI" id="CHEBI:57918"/>
        <dbReference type="ChEBI" id="CHEBI:58115"/>
        <dbReference type="ChEBI" id="CHEBI:60487"/>
        <dbReference type="ChEBI" id="CHEBI:60493"/>
        <dbReference type="EC" id="2.7.8.26"/>
    </reaction>
</comment>
<evidence type="ECO:0000313" key="21">
    <source>
        <dbReference type="Proteomes" id="UP000214618"/>
    </source>
</evidence>
<evidence type="ECO:0000256" key="4">
    <source>
        <dbReference type="ARBA" id="ARBA00010561"/>
    </source>
</evidence>
<dbReference type="Pfam" id="PF02654">
    <property type="entry name" value="CobS"/>
    <property type="match status" value="1"/>
</dbReference>
<dbReference type="GO" id="GO:0009236">
    <property type="term" value="P:cobalamin biosynthetic process"/>
    <property type="evidence" value="ECO:0007669"/>
    <property type="project" value="UniProtKB-UniRule"/>
</dbReference>
<keyword evidence="13 19" id="KW-0472">Membrane</keyword>
<dbReference type="RefSeq" id="WP_063234221.1">
    <property type="nucleotide sequence ID" value="NZ_BCVO01000014.1"/>
</dbReference>
<dbReference type="GO" id="GO:0051073">
    <property type="term" value="F:adenosylcobinamide-GDP ribazoletransferase activity"/>
    <property type="evidence" value="ECO:0007669"/>
    <property type="project" value="UniProtKB-UniRule"/>
</dbReference>
<gene>
    <name evidence="19" type="primary">cobS</name>
    <name evidence="20" type="ORF">BS1321_12655</name>
</gene>
<evidence type="ECO:0000256" key="7">
    <source>
        <dbReference type="ARBA" id="ARBA00022475"/>
    </source>
</evidence>
<evidence type="ECO:0000256" key="19">
    <source>
        <dbReference type="HAMAP-Rule" id="MF_00719"/>
    </source>
</evidence>
<dbReference type="GO" id="GO:0008818">
    <property type="term" value="F:cobalamin 5'-phosphate synthase activity"/>
    <property type="evidence" value="ECO:0007669"/>
    <property type="project" value="UniProtKB-UniRule"/>
</dbReference>
<keyword evidence="10 19" id="KW-0812">Transmembrane</keyword>
<proteinExistence type="inferred from homology"/>
<dbReference type="InterPro" id="IPR003805">
    <property type="entry name" value="CobS"/>
</dbReference>
<feature type="transmembrane region" description="Helical" evidence="19">
    <location>
        <begin position="62"/>
        <end position="83"/>
    </location>
</feature>
<sequence>MSGVIGFLINLQFFTVFPIKKQLPMEKKYIHRAIQTFPLVGLLLGLILGGVLYALVEWTPLSSLAIAFFLWFLTMALTGGLHLDGWIDASDAFFSYQDKERRLEIMKDSRTGAFGVISVIVLLAARFIFIYEIVERVNEWTYFLIIALPLLSKCVMGYLLIRMPLAKKEGLGAFFQSAVMKSSLPIYWLYLLVSLAFAWIIDFKLVILFFIMCLAAMFFLVYIKRKIVSWFGGITGDVLGASVEGVELWLWLILWLLHYFAMG</sequence>
<evidence type="ECO:0000256" key="16">
    <source>
        <dbReference type="ARBA" id="ARBA00032853"/>
    </source>
</evidence>
<feature type="transmembrane region" description="Helical" evidence="19">
    <location>
        <begin position="182"/>
        <end position="200"/>
    </location>
</feature>
<accession>A0A223EHH5</accession>
<comment type="cofactor">
    <cofactor evidence="1 19">
        <name>Mg(2+)</name>
        <dbReference type="ChEBI" id="CHEBI:18420"/>
    </cofactor>
</comment>
<evidence type="ECO:0000256" key="8">
    <source>
        <dbReference type="ARBA" id="ARBA00022573"/>
    </source>
</evidence>
<feature type="transmembrane region" description="Helical" evidence="19">
    <location>
        <begin position="206"/>
        <end position="223"/>
    </location>
</feature>
<keyword evidence="11 19" id="KW-0460">Magnesium</keyword>
<keyword evidence="12 19" id="KW-1133">Transmembrane helix</keyword>
<evidence type="ECO:0000256" key="5">
    <source>
        <dbReference type="ARBA" id="ARBA00013200"/>
    </source>
</evidence>
<evidence type="ECO:0000256" key="11">
    <source>
        <dbReference type="ARBA" id="ARBA00022842"/>
    </source>
</evidence>
<evidence type="ECO:0000256" key="10">
    <source>
        <dbReference type="ARBA" id="ARBA00022692"/>
    </source>
</evidence>